<name>A0ABS0U6P9_9GAMM</name>
<keyword evidence="1" id="KW-0812">Transmembrane</keyword>
<keyword evidence="3" id="KW-1185">Reference proteome</keyword>
<feature type="transmembrane region" description="Helical" evidence="1">
    <location>
        <begin position="99"/>
        <end position="117"/>
    </location>
</feature>
<gene>
    <name evidence="2" type="ORF">H8A87_12720</name>
</gene>
<keyword evidence="1" id="KW-1133">Transmembrane helix</keyword>
<evidence type="ECO:0008006" key="4">
    <source>
        <dbReference type="Google" id="ProtNLM"/>
    </source>
</evidence>
<dbReference type="Proteomes" id="UP000696184">
    <property type="component" value="Unassembled WGS sequence"/>
</dbReference>
<keyword evidence="1" id="KW-0472">Membrane</keyword>
<dbReference type="EMBL" id="JACOII010000042">
    <property type="protein sequence ID" value="MBI6549559.1"/>
    <property type="molecule type" value="Genomic_DNA"/>
</dbReference>
<accession>A0ABS0U6P9</accession>
<dbReference type="RefSeq" id="WP_198690330.1">
    <property type="nucleotide sequence ID" value="NZ_CAWPUD010000041.1"/>
</dbReference>
<feature type="transmembrane region" description="Helical" evidence="1">
    <location>
        <begin position="59"/>
        <end position="79"/>
    </location>
</feature>
<evidence type="ECO:0000256" key="1">
    <source>
        <dbReference type="SAM" id="Phobius"/>
    </source>
</evidence>
<sequence>MYNGKMYGNLRFAPTYNVIYKNCSTVVAKILKSGGVGSLLNPIQRIGYAKNIYWTPKDIAQYCVFFSGLASFNSLPAIFVHGFKIVLNQTYTHHSPSLIRLFFSLSLKTTFLVLMTSKNTR</sequence>
<organism evidence="2 3">
    <name type="scientific">Xenorhabdus lircayensis</name>
    <dbReference type="NCBI Taxonomy" id="2763499"/>
    <lineage>
        <taxon>Bacteria</taxon>
        <taxon>Pseudomonadati</taxon>
        <taxon>Pseudomonadota</taxon>
        <taxon>Gammaproteobacteria</taxon>
        <taxon>Enterobacterales</taxon>
        <taxon>Morganellaceae</taxon>
        <taxon>Xenorhabdus</taxon>
    </lineage>
</organism>
<evidence type="ECO:0000313" key="3">
    <source>
        <dbReference type="Proteomes" id="UP000696184"/>
    </source>
</evidence>
<comment type="caution">
    <text evidence="2">The sequence shown here is derived from an EMBL/GenBank/DDBJ whole genome shotgun (WGS) entry which is preliminary data.</text>
</comment>
<proteinExistence type="predicted"/>
<protein>
    <recommendedName>
        <fullName evidence="4">DUF4105 domain-containing protein</fullName>
    </recommendedName>
</protein>
<evidence type="ECO:0000313" key="2">
    <source>
        <dbReference type="EMBL" id="MBI6549559.1"/>
    </source>
</evidence>
<reference evidence="2 3" key="1">
    <citation type="submission" date="2020-08" db="EMBL/GenBank/DDBJ databases">
        <title>Description of Xenorhabdus lircayensis sp. nov., the symbiotic bacterium associated with the entomopathogenic nematode Steirnernema unicornum.</title>
        <authorList>
            <person name="Castaneda-Alvarez C."/>
            <person name="Prodan S."/>
            <person name="Zamorano A."/>
            <person name="San-Blas E."/>
            <person name="Aballay E."/>
        </authorList>
    </citation>
    <scope>NUCLEOTIDE SEQUENCE [LARGE SCALE GENOMIC DNA]</scope>
    <source>
        <strain evidence="2 3">VLS</strain>
    </source>
</reference>